<evidence type="ECO:0000259" key="9">
    <source>
        <dbReference type="PROSITE" id="PS50048"/>
    </source>
</evidence>
<evidence type="ECO:0000256" key="1">
    <source>
        <dbReference type="ARBA" id="ARBA00022723"/>
    </source>
</evidence>
<evidence type="ECO:0000256" key="5">
    <source>
        <dbReference type="ARBA" id="ARBA00023163"/>
    </source>
</evidence>
<feature type="compositionally biased region" description="Polar residues" evidence="8">
    <location>
        <begin position="312"/>
        <end position="323"/>
    </location>
</feature>
<feature type="compositionally biased region" description="Pro residues" evidence="8">
    <location>
        <begin position="63"/>
        <end position="73"/>
    </location>
</feature>
<dbReference type="OrthoDB" id="40579at2759"/>
<dbReference type="InterPro" id="IPR001138">
    <property type="entry name" value="Zn2Cys6_DnaBD"/>
</dbReference>
<feature type="compositionally biased region" description="Low complexity" evidence="8">
    <location>
        <begin position="43"/>
        <end position="62"/>
    </location>
</feature>
<dbReference type="SUPFAM" id="SSF57667">
    <property type="entry name" value="beta-beta-alpha zinc fingers"/>
    <property type="match status" value="1"/>
</dbReference>
<keyword evidence="6" id="KW-0539">Nucleus</keyword>
<dbReference type="InterPro" id="IPR007219">
    <property type="entry name" value="XnlR_reg_dom"/>
</dbReference>
<sequence>MPTMAGAEQNGIDILCDAAGSDMLLSSLFSLASPAQDPNQRGHQAQQSQHQQQLSHQQQGQPQQPPPPVPPQEHTPQSGNSSLPTKRKLSDASLSSPSHVCHICRRVYERADHLTRHLRSHENARPYQCSRCPKRFNRADLLTRHETTHDRDGVAKDRPFIRRSDRAAEACLNCAASKAKCEDQKPCSRCRSKSLPCQMPSRRGTQYRTDSQAGMSPSEASTMASVIGMDNQGFASCDSGYMAKPSTMAQAPLNDGHGEYEGSAFLGGPSMDGLTDDIMFFNPAHNLFQDMDFSWDLDFDGFTIPRLDVNGPSPQSTSTINSKRSSRNMGRDASRGHAAFKRSPWIFEPDMKDYVHRETEALALDDETLPASSGFDKFASGSKPRLQMPSHMRDRLFAMVLAHNPNPQRVPSFPSLELLNYLLQAHFAQEDRKCDAVIHKASFDPATTIPELLSAIISIGATYISVPAIWQFGLALDEVARLAIAGRFEGSNSTTRDLMTHQAMMLHLDVGQWSGFNRKMEIAESFVQPLLTMLRRSGRTSFSSDSVSQMPSMSDSPEALDSKWRQFIVLESYKRLVIHLFFHDTQSSIGLCKNPLMSYNELCFTLPASRDLWRARTAEEWRDVSLTKKPMANGGIPRVAEVTQCMTILDDLEDRIDIELSCTALLHGFWGQIWSYRDAVKFHSSGGPHRRGASSPPLWLKTQHQELYRDIAEFSNQIQQLRKPKPQLILLAELFMMILHVSPDDLQQFAGKNGEEEARRAAHTLEENWFSGSESRYAAWHAGQVFHWARKLAPTSLRGFNAIAVYFASLTLWAYGLAACTHSTSGHQDGKDRRASTVEYVLMDGDETRESRAFLQLDRGVPALTMNGDTNSTVESLSNTGMVLTIARNVLRDNFPVRKEPLPPLVESLGQLLRDLGSGLAGRASRAMSENPPPTNGRSP</sequence>
<evidence type="ECO:0000256" key="7">
    <source>
        <dbReference type="PROSITE-ProRule" id="PRU00042"/>
    </source>
</evidence>
<dbReference type="GO" id="GO:0006351">
    <property type="term" value="P:DNA-templated transcription"/>
    <property type="evidence" value="ECO:0007669"/>
    <property type="project" value="InterPro"/>
</dbReference>
<evidence type="ECO:0000256" key="3">
    <source>
        <dbReference type="ARBA" id="ARBA00022833"/>
    </source>
</evidence>
<dbReference type="Proteomes" id="UP000738349">
    <property type="component" value="Unassembled WGS sequence"/>
</dbReference>
<dbReference type="Pfam" id="PF00172">
    <property type="entry name" value="Zn_clus"/>
    <property type="match status" value="1"/>
</dbReference>
<dbReference type="Gene3D" id="3.30.160.60">
    <property type="entry name" value="Classic Zinc Finger"/>
    <property type="match status" value="2"/>
</dbReference>
<dbReference type="CDD" id="cd00067">
    <property type="entry name" value="GAL4"/>
    <property type="match status" value="1"/>
</dbReference>
<evidence type="ECO:0000256" key="2">
    <source>
        <dbReference type="ARBA" id="ARBA00022771"/>
    </source>
</evidence>
<keyword evidence="4" id="KW-0805">Transcription regulation</keyword>
<feature type="region of interest" description="Disordered" evidence="8">
    <location>
        <begin position="920"/>
        <end position="940"/>
    </location>
</feature>
<keyword evidence="5" id="KW-0804">Transcription</keyword>
<dbReference type="SMART" id="SM00066">
    <property type="entry name" value="GAL4"/>
    <property type="match status" value="1"/>
</dbReference>
<accession>A0A9P9FTY6</accession>
<feature type="domain" description="Zn(2)-C6 fungal-type" evidence="9">
    <location>
        <begin position="170"/>
        <end position="199"/>
    </location>
</feature>
<evidence type="ECO:0000313" key="12">
    <source>
        <dbReference type="Proteomes" id="UP000738349"/>
    </source>
</evidence>
<dbReference type="SUPFAM" id="SSF57701">
    <property type="entry name" value="Zn2/Cys6 DNA-binding domain"/>
    <property type="match status" value="1"/>
</dbReference>
<dbReference type="FunFam" id="3.30.160.60:FF:000446">
    <property type="entry name" value="Zinc finger protein"/>
    <property type="match status" value="1"/>
</dbReference>
<evidence type="ECO:0000259" key="10">
    <source>
        <dbReference type="PROSITE" id="PS50157"/>
    </source>
</evidence>
<evidence type="ECO:0000256" key="4">
    <source>
        <dbReference type="ARBA" id="ARBA00023015"/>
    </source>
</evidence>
<dbReference type="InterPro" id="IPR036236">
    <property type="entry name" value="Znf_C2H2_sf"/>
</dbReference>
<dbReference type="PROSITE" id="PS50048">
    <property type="entry name" value="ZN2_CY6_FUNGAL_2"/>
    <property type="match status" value="1"/>
</dbReference>
<keyword evidence="1" id="KW-0479">Metal-binding</keyword>
<dbReference type="SMART" id="SM00355">
    <property type="entry name" value="ZnF_C2H2"/>
    <property type="match status" value="2"/>
</dbReference>
<evidence type="ECO:0000313" key="11">
    <source>
        <dbReference type="EMBL" id="KAH7175538.1"/>
    </source>
</evidence>
<dbReference type="PROSITE" id="PS00463">
    <property type="entry name" value="ZN2_CY6_FUNGAL_1"/>
    <property type="match status" value="1"/>
</dbReference>
<dbReference type="InterPro" id="IPR036864">
    <property type="entry name" value="Zn2-C6_fun-type_DNA-bd_sf"/>
</dbReference>
<reference evidence="11" key="1">
    <citation type="journal article" date="2021" name="Nat. Commun.">
        <title>Genetic determinants of endophytism in the Arabidopsis root mycobiome.</title>
        <authorList>
            <person name="Mesny F."/>
            <person name="Miyauchi S."/>
            <person name="Thiergart T."/>
            <person name="Pickel B."/>
            <person name="Atanasova L."/>
            <person name="Karlsson M."/>
            <person name="Huettel B."/>
            <person name="Barry K.W."/>
            <person name="Haridas S."/>
            <person name="Chen C."/>
            <person name="Bauer D."/>
            <person name="Andreopoulos W."/>
            <person name="Pangilinan J."/>
            <person name="LaButti K."/>
            <person name="Riley R."/>
            <person name="Lipzen A."/>
            <person name="Clum A."/>
            <person name="Drula E."/>
            <person name="Henrissat B."/>
            <person name="Kohler A."/>
            <person name="Grigoriev I.V."/>
            <person name="Martin F.M."/>
            <person name="Hacquard S."/>
        </authorList>
    </citation>
    <scope>NUCLEOTIDE SEQUENCE</scope>
    <source>
        <strain evidence="11">MPI-CAGE-AT-0147</strain>
    </source>
</reference>
<feature type="region of interest" description="Disordered" evidence="8">
    <location>
        <begin position="308"/>
        <end position="337"/>
    </location>
</feature>
<keyword evidence="12" id="KW-1185">Reference proteome</keyword>
<feature type="domain" description="C2H2-type" evidence="10">
    <location>
        <begin position="99"/>
        <end position="126"/>
    </location>
</feature>
<dbReference type="PANTHER" id="PTHR47660">
    <property type="entry name" value="TRANSCRIPTION FACTOR WITH C2H2 AND ZN(2)-CYS(6) DNA BINDING DOMAIN (EUROFUNG)-RELATED-RELATED"/>
    <property type="match status" value="1"/>
</dbReference>
<evidence type="ECO:0000256" key="8">
    <source>
        <dbReference type="SAM" id="MobiDB-lite"/>
    </source>
</evidence>
<organism evidence="11 12">
    <name type="scientific">Dactylonectria macrodidyma</name>
    <dbReference type="NCBI Taxonomy" id="307937"/>
    <lineage>
        <taxon>Eukaryota</taxon>
        <taxon>Fungi</taxon>
        <taxon>Dikarya</taxon>
        <taxon>Ascomycota</taxon>
        <taxon>Pezizomycotina</taxon>
        <taxon>Sordariomycetes</taxon>
        <taxon>Hypocreomycetidae</taxon>
        <taxon>Hypocreales</taxon>
        <taxon>Nectriaceae</taxon>
        <taxon>Dactylonectria</taxon>
    </lineage>
</organism>
<keyword evidence="3" id="KW-0862">Zinc</keyword>
<dbReference type="GO" id="GO:0008270">
    <property type="term" value="F:zinc ion binding"/>
    <property type="evidence" value="ECO:0007669"/>
    <property type="project" value="UniProtKB-KW"/>
</dbReference>
<feature type="domain" description="C2H2-type" evidence="10">
    <location>
        <begin position="127"/>
        <end position="154"/>
    </location>
</feature>
<gene>
    <name evidence="11" type="ORF">EDB81DRAFT_9885</name>
</gene>
<dbReference type="PANTHER" id="PTHR47660:SF2">
    <property type="entry name" value="TRANSCRIPTION FACTOR WITH C2H2 AND ZN(2)-CYS(6) DNA BINDING DOMAIN (EUROFUNG)"/>
    <property type="match status" value="1"/>
</dbReference>
<feature type="compositionally biased region" description="Pro residues" evidence="8">
    <location>
        <begin position="931"/>
        <end position="940"/>
    </location>
</feature>
<dbReference type="GO" id="GO:0000981">
    <property type="term" value="F:DNA-binding transcription factor activity, RNA polymerase II-specific"/>
    <property type="evidence" value="ECO:0007669"/>
    <property type="project" value="InterPro"/>
</dbReference>
<dbReference type="Gene3D" id="4.10.240.10">
    <property type="entry name" value="Zn(2)-C6 fungal-type DNA-binding domain"/>
    <property type="match status" value="1"/>
</dbReference>
<dbReference type="InterPro" id="IPR013087">
    <property type="entry name" value="Znf_C2H2_type"/>
</dbReference>
<comment type="caution">
    <text evidence="11">The sequence shown here is derived from an EMBL/GenBank/DDBJ whole genome shotgun (WGS) entry which is preliminary data.</text>
</comment>
<keyword evidence="2 7" id="KW-0863">Zinc-finger</keyword>
<evidence type="ECO:0000256" key="6">
    <source>
        <dbReference type="ARBA" id="ARBA00023242"/>
    </source>
</evidence>
<proteinExistence type="predicted"/>
<dbReference type="PROSITE" id="PS00028">
    <property type="entry name" value="ZINC_FINGER_C2H2_1"/>
    <property type="match status" value="2"/>
</dbReference>
<protein>
    <submittedName>
        <fullName evidence="11">Uncharacterized protein</fullName>
    </submittedName>
</protein>
<name>A0A9P9FTY6_9HYPO</name>
<dbReference type="Pfam" id="PF00096">
    <property type="entry name" value="zf-C2H2"/>
    <property type="match status" value="2"/>
</dbReference>
<dbReference type="AlphaFoldDB" id="A0A9P9FTY6"/>
<dbReference type="EMBL" id="JAGMUV010000001">
    <property type="protein sequence ID" value="KAH7175538.1"/>
    <property type="molecule type" value="Genomic_DNA"/>
</dbReference>
<dbReference type="GO" id="GO:0003677">
    <property type="term" value="F:DNA binding"/>
    <property type="evidence" value="ECO:0007669"/>
    <property type="project" value="InterPro"/>
</dbReference>
<feature type="region of interest" description="Disordered" evidence="8">
    <location>
        <begin position="33"/>
        <end position="94"/>
    </location>
</feature>
<dbReference type="Pfam" id="PF04082">
    <property type="entry name" value="Fungal_trans"/>
    <property type="match status" value="1"/>
</dbReference>
<dbReference type="PROSITE" id="PS50157">
    <property type="entry name" value="ZINC_FINGER_C2H2_2"/>
    <property type="match status" value="2"/>
</dbReference>